<organism evidence="1 2">
    <name type="scientific">Algoriphagus marincola HL-49</name>
    <dbReference type="NCBI Taxonomy" id="1305737"/>
    <lineage>
        <taxon>Bacteria</taxon>
        <taxon>Pseudomonadati</taxon>
        <taxon>Bacteroidota</taxon>
        <taxon>Cytophagia</taxon>
        <taxon>Cytophagales</taxon>
        <taxon>Cyclobacteriaceae</taxon>
        <taxon>Algoriphagus</taxon>
    </lineage>
</organism>
<dbReference type="PANTHER" id="PTHR38477">
    <property type="entry name" value="HYPOTHETICAL EXPORTED PROTEIN"/>
    <property type="match status" value="1"/>
</dbReference>
<sequence length="233" mass="26039">MHLFHIALFSLLLNFHPEKEIPSEDLSSTYSSPIESLYEEIASNSPNLPQQEVFEYAFKGWEQLESNISNHLITIIDFSLPSTEKRLWVIDPVNKLVLVNSVVSHGRNSGELYAKNFSNKPSSYKSSLGFYKTAETYHGKHGLSLRLDGLEKGFNDLARPRAIVIHGADYAREEFISAAGRLGRSLGCPALPSELSKEVIELIKEGSLLFIYGEDQDYLSNSKLISTSISKQG</sequence>
<reference evidence="1 2" key="1">
    <citation type="submission" date="2015-09" db="EMBL/GenBank/DDBJ databases">
        <title>Identification and resolution of microdiversity through metagenomic sequencing of parallel consortia.</title>
        <authorList>
            <person name="Nelson W.C."/>
            <person name="Romine M.F."/>
            <person name="Lindemann S.R."/>
        </authorList>
    </citation>
    <scope>NUCLEOTIDE SEQUENCE [LARGE SCALE GENOMIC DNA]</scope>
    <source>
        <strain evidence="1">HL-49</strain>
    </source>
</reference>
<comment type="caution">
    <text evidence="1">The sequence shown here is derived from an EMBL/GenBank/DDBJ whole genome shotgun (WGS) entry which is preliminary data.</text>
</comment>
<dbReference type="PANTHER" id="PTHR38477:SF1">
    <property type="entry name" value="MUREIN L,D-TRANSPEPTIDASE CATALYTIC DOMAIN FAMILY PROTEIN"/>
    <property type="match status" value="1"/>
</dbReference>
<dbReference type="Proteomes" id="UP000050421">
    <property type="component" value="Unassembled WGS sequence"/>
</dbReference>
<dbReference type="STRING" id="1305737.GCA_000526355_00564"/>
<dbReference type="InterPro" id="IPR032676">
    <property type="entry name" value="YkuD_2"/>
</dbReference>
<gene>
    <name evidence="1" type="ORF">HLUCCX10_02895</name>
</gene>
<protein>
    <submittedName>
        <fullName evidence="1">L,D-transpeptidase catalytic domain</fullName>
    </submittedName>
</protein>
<dbReference type="EMBL" id="LJXT01000011">
    <property type="protein sequence ID" value="KPQ19334.1"/>
    <property type="molecule type" value="Genomic_DNA"/>
</dbReference>
<evidence type="ECO:0000313" key="1">
    <source>
        <dbReference type="EMBL" id="KPQ19334.1"/>
    </source>
</evidence>
<name>A0A0P7XQR8_9BACT</name>
<dbReference type="PATRIC" id="fig|1305737.6.peg.1249"/>
<dbReference type="Pfam" id="PF13645">
    <property type="entry name" value="YkuD_2"/>
    <property type="match status" value="1"/>
</dbReference>
<dbReference type="AlphaFoldDB" id="A0A0P7XQR8"/>
<dbReference type="OrthoDB" id="9815195at2"/>
<evidence type="ECO:0000313" key="2">
    <source>
        <dbReference type="Proteomes" id="UP000050421"/>
    </source>
</evidence>
<proteinExistence type="predicted"/>
<accession>A0A0P7XQR8</accession>
<dbReference type="eggNOG" id="COG1376">
    <property type="taxonomic scope" value="Bacteria"/>
</dbReference>